<evidence type="ECO:0000313" key="3">
    <source>
        <dbReference type="Proteomes" id="UP000271227"/>
    </source>
</evidence>
<gene>
    <name evidence="2" type="ORF">BXY39_2150</name>
</gene>
<dbReference type="OrthoDB" id="9806350at2"/>
<dbReference type="InParanoid" id="A0A3M0CE01"/>
<proteinExistence type="predicted"/>
<name>A0A3M0CE01_9PROT</name>
<dbReference type="RefSeq" id="WP_121938799.1">
    <property type="nucleotide sequence ID" value="NZ_REFR01000011.1"/>
</dbReference>
<sequence length="157" mass="16660">MNTTEQRISELGFILPAAPPIAAGYQPQFAPYTRAGNSIYVSGRLAKQGDDILSGKVGEDISLEAAASAAEGVALEIVAILKQATDGDLDRISRISRMFVMVRGAEDFDAPHMVADRASQTFADIFGARGVHARSAMSALNLPFGCCVEIDLVAEMI</sequence>
<accession>A0A3M0CE01</accession>
<dbReference type="SUPFAM" id="SSF55298">
    <property type="entry name" value="YjgF-like"/>
    <property type="match status" value="1"/>
</dbReference>
<reference evidence="2 3" key="1">
    <citation type="submission" date="2018-10" db="EMBL/GenBank/DDBJ databases">
        <title>Genomic Encyclopedia of Archaeal and Bacterial Type Strains, Phase II (KMG-II): from individual species to whole genera.</title>
        <authorList>
            <person name="Goeker M."/>
        </authorList>
    </citation>
    <scope>NUCLEOTIDE SEQUENCE [LARGE SCALE GENOMIC DNA]</scope>
    <source>
        <strain evidence="2 3">DSM 25217</strain>
    </source>
</reference>
<dbReference type="PANTHER" id="PTHR43760:SF1">
    <property type="entry name" value="ENDORIBONUCLEASE L-PSP_CHORISMATE MUTASE-LIKE DOMAIN-CONTAINING PROTEIN"/>
    <property type="match status" value="1"/>
</dbReference>
<dbReference type="Proteomes" id="UP000271227">
    <property type="component" value="Unassembled WGS sequence"/>
</dbReference>
<dbReference type="CDD" id="cd02199">
    <property type="entry name" value="YjgF_YER057c_UK114_like_1"/>
    <property type="match status" value="1"/>
</dbReference>
<dbReference type="PANTHER" id="PTHR43760">
    <property type="entry name" value="ENDORIBONUCLEASE-RELATED"/>
    <property type="match status" value="1"/>
</dbReference>
<dbReference type="EMBL" id="REFR01000011">
    <property type="protein sequence ID" value="RMB08054.1"/>
    <property type="molecule type" value="Genomic_DNA"/>
</dbReference>
<protein>
    <submittedName>
        <fullName evidence="2">Enamine deaminase RidA (YjgF/YER057c/UK114 family)</fullName>
    </submittedName>
</protein>
<dbReference type="AlphaFoldDB" id="A0A3M0CE01"/>
<dbReference type="Pfam" id="PF14588">
    <property type="entry name" value="YjgF_endoribonc"/>
    <property type="match status" value="1"/>
</dbReference>
<dbReference type="InterPro" id="IPR013813">
    <property type="entry name" value="Endoribo_LPSP/chorism_mut-like"/>
</dbReference>
<dbReference type="Gene3D" id="3.30.1330.40">
    <property type="entry name" value="RutC-like"/>
    <property type="match status" value="1"/>
</dbReference>
<dbReference type="InterPro" id="IPR035959">
    <property type="entry name" value="RutC-like_sf"/>
</dbReference>
<evidence type="ECO:0000259" key="1">
    <source>
        <dbReference type="Pfam" id="PF14588"/>
    </source>
</evidence>
<organism evidence="2 3">
    <name type="scientific">Eilatimonas milleporae</name>
    <dbReference type="NCBI Taxonomy" id="911205"/>
    <lineage>
        <taxon>Bacteria</taxon>
        <taxon>Pseudomonadati</taxon>
        <taxon>Pseudomonadota</taxon>
        <taxon>Alphaproteobacteria</taxon>
        <taxon>Kordiimonadales</taxon>
        <taxon>Kordiimonadaceae</taxon>
        <taxon>Eilatimonas</taxon>
    </lineage>
</organism>
<evidence type="ECO:0000313" key="2">
    <source>
        <dbReference type="EMBL" id="RMB08054.1"/>
    </source>
</evidence>
<feature type="domain" description="Endoribonuclease L-PSP/chorismate mutase-like" evidence="1">
    <location>
        <begin position="20"/>
        <end position="155"/>
    </location>
</feature>
<comment type="caution">
    <text evidence="2">The sequence shown here is derived from an EMBL/GenBank/DDBJ whole genome shotgun (WGS) entry which is preliminary data.</text>
</comment>
<keyword evidence="3" id="KW-1185">Reference proteome</keyword>